<dbReference type="AlphaFoldDB" id="A0A914S190"/>
<evidence type="ECO:0000313" key="2">
    <source>
        <dbReference type="WBParaSite" id="PEQ_0000808001-mRNA-1"/>
    </source>
</evidence>
<organism evidence="1 2">
    <name type="scientific">Parascaris equorum</name>
    <name type="common">Equine roundworm</name>
    <dbReference type="NCBI Taxonomy" id="6256"/>
    <lineage>
        <taxon>Eukaryota</taxon>
        <taxon>Metazoa</taxon>
        <taxon>Ecdysozoa</taxon>
        <taxon>Nematoda</taxon>
        <taxon>Chromadorea</taxon>
        <taxon>Rhabditida</taxon>
        <taxon>Spirurina</taxon>
        <taxon>Ascaridomorpha</taxon>
        <taxon>Ascaridoidea</taxon>
        <taxon>Ascarididae</taxon>
        <taxon>Parascaris</taxon>
    </lineage>
</organism>
<dbReference type="WBParaSite" id="PEQ_0000808001-mRNA-1">
    <property type="protein sequence ID" value="PEQ_0000808001-mRNA-1"/>
    <property type="gene ID" value="PEQ_0000808001"/>
</dbReference>
<protein>
    <submittedName>
        <fullName evidence="2">Uncharacterized protein</fullName>
    </submittedName>
</protein>
<dbReference type="Proteomes" id="UP000887564">
    <property type="component" value="Unplaced"/>
</dbReference>
<name>A0A914S190_PAREQ</name>
<accession>A0A914S190</accession>
<sequence length="93" mass="10494">MYGFLFATSITAVKQPSLSGPSAARLREISRQLKLQVEHEGKGEVVRLMTCVGAAYRAQLLVNRGKVKQYHRGKRRLQLHCRAMQCARSDYSS</sequence>
<reference evidence="2" key="1">
    <citation type="submission" date="2022-11" db="UniProtKB">
        <authorList>
            <consortium name="WormBaseParasite"/>
        </authorList>
    </citation>
    <scope>IDENTIFICATION</scope>
</reference>
<evidence type="ECO:0000313" key="1">
    <source>
        <dbReference type="Proteomes" id="UP000887564"/>
    </source>
</evidence>
<keyword evidence="1" id="KW-1185">Reference proteome</keyword>
<proteinExistence type="predicted"/>